<dbReference type="SMART" id="SM01343">
    <property type="entry name" value="FATC"/>
    <property type="match status" value="1"/>
</dbReference>
<dbReference type="GO" id="GO:0000077">
    <property type="term" value="P:DNA damage checkpoint signaling"/>
    <property type="evidence" value="ECO:0007669"/>
    <property type="project" value="TreeGrafter"/>
</dbReference>
<evidence type="ECO:0000259" key="6">
    <source>
        <dbReference type="PROSITE" id="PS51190"/>
    </source>
</evidence>
<dbReference type="InterPro" id="IPR003152">
    <property type="entry name" value="FATC_dom"/>
</dbReference>
<dbReference type="Gene3D" id="3.30.1010.10">
    <property type="entry name" value="Phosphatidylinositol 3-kinase Catalytic Subunit, Chain A, domain 4"/>
    <property type="match status" value="1"/>
</dbReference>
<dbReference type="Pfam" id="PF02260">
    <property type="entry name" value="FATC"/>
    <property type="match status" value="1"/>
</dbReference>
<keyword evidence="7" id="KW-0418">Kinase</keyword>
<dbReference type="STRING" id="1257118.L8HHX5"/>
<comment type="subcellular location">
    <subcellularLocation>
        <location evidence="1">Nucleus</location>
    </subcellularLocation>
</comment>
<proteinExistence type="predicted"/>
<dbReference type="PANTHER" id="PTHR11139">
    <property type="entry name" value="ATAXIA TELANGIECTASIA MUTATED ATM -RELATED"/>
    <property type="match status" value="1"/>
</dbReference>
<dbReference type="GO" id="GO:0000723">
    <property type="term" value="P:telomere maintenance"/>
    <property type="evidence" value="ECO:0007669"/>
    <property type="project" value="TreeGrafter"/>
</dbReference>
<dbReference type="InterPro" id="IPR011009">
    <property type="entry name" value="Kinase-like_dom_sf"/>
</dbReference>
<dbReference type="OrthoDB" id="19302at2759"/>
<dbReference type="GO" id="GO:0005694">
    <property type="term" value="C:chromosome"/>
    <property type="evidence" value="ECO:0007669"/>
    <property type="project" value="TreeGrafter"/>
</dbReference>
<dbReference type="SUPFAM" id="SSF56112">
    <property type="entry name" value="Protein kinase-like (PK-like)"/>
    <property type="match status" value="1"/>
</dbReference>
<dbReference type="VEuPathDB" id="AmoebaDB:ACA1_004200"/>
<dbReference type="GO" id="GO:0005634">
    <property type="term" value="C:nucleus"/>
    <property type="evidence" value="ECO:0007669"/>
    <property type="project" value="UniProtKB-SubCell"/>
</dbReference>
<dbReference type="GO" id="GO:0006281">
    <property type="term" value="P:DNA repair"/>
    <property type="evidence" value="ECO:0007669"/>
    <property type="project" value="TreeGrafter"/>
</dbReference>
<organism evidence="7 8">
    <name type="scientific">Acanthamoeba castellanii (strain ATCC 30010 / Neff)</name>
    <dbReference type="NCBI Taxonomy" id="1257118"/>
    <lineage>
        <taxon>Eukaryota</taxon>
        <taxon>Amoebozoa</taxon>
        <taxon>Discosea</taxon>
        <taxon>Longamoebia</taxon>
        <taxon>Centramoebida</taxon>
        <taxon>Acanthamoebidae</taxon>
        <taxon>Acanthamoeba</taxon>
    </lineage>
</organism>
<dbReference type="RefSeq" id="XP_004354005.1">
    <property type="nucleotide sequence ID" value="XM_004353953.1"/>
</dbReference>
<sequence>MVGSDGQEYLFLCKPKDDLRKDCRMMEFNTMINKLLKKHPETRRRKLRIRTYAVVPLNEECGLIEWVPNTTGFRHILTAIYNAEGLGLATKQLRDVWGSKMPAVEIYRDHVLPFYPPVFHKWFLKSFPDPTTWFEARLAYARAIAVMSMVGYLVGLGDRHGENILFDSTTGECVHVDFNCLFWRGLTFEKPEKVPFRLTPNMTDALGLTKHEGVYRSVCELTLRVLRDNKDTLMSVLETFIYDPLVEWTAKGHRSTSAATGETNNESAVQTVADIERRLKGQEKSYVTLSVEGQVHTQINEAISQDNLSRMYIGWAPWM</sequence>
<dbReference type="EMBL" id="KB007832">
    <property type="protein sequence ID" value="ELR24308.1"/>
    <property type="molecule type" value="Genomic_DNA"/>
</dbReference>
<dbReference type="GeneID" id="14925326"/>
<keyword evidence="4" id="KW-0539">Nucleus</keyword>
<protein>
    <submittedName>
        <fullName evidence="7">Serine-protein kinase ATR family protein</fullName>
    </submittedName>
</protein>
<dbReference type="PROSITE" id="PS51190">
    <property type="entry name" value="FATC"/>
    <property type="match status" value="1"/>
</dbReference>
<keyword evidence="3" id="KW-0227">DNA damage</keyword>
<keyword evidence="8" id="KW-1185">Reference proteome</keyword>
<evidence type="ECO:0000256" key="3">
    <source>
        <dbReference type="ARBA" id="ARBA00022763"/>
    </source>
</evidence>
<feature type="domain" description="FATC" evidence="6">
    <location>
        <begin position="287"/>
        <end position="319"/>
    </location>
</feature>
<evidence type="ECO:0000313" key="7">
    <source>
        <dbReference type="EMBL" id="ELR24308.1"/>
    </source>
</evidence>
<dbReference type="CDD" id="cd00892">
    <property type="entry name" value="PIKKc_ATR"/>
    <property type="match status" value="1"/>
</dbReference>
<dbReference type="Gene3D" id="1.10.1070.11">
    <property type="entry name" value="Phosphatidylinositol 3-/4-kinase, catalytic domain"/>
    <property type="match status" value="1"/>
</dbReference>
<accession>L8HHX5</accession>
<dbReference type="AlphaFoldDB" id="L8HHX5"/>
<evidence type="ECO:0000256" key="1">
    <source>
        <dbReference type="ARBA" id="ARBA00004123"/>
    </source>
</evidence>
<dbReference type="Pfam" id="PF00454">
    <property type="entry name" value="PI3_PI4_kinase"/>
    <property type="match status" value="1"/>
</dbReference>
<dbReference type="OMA" id="HLHIRTY"/>
<keyword evidence="7" id="KW-0808">Transferase</keyword>
<name>L8HHX5_ACACF</name>
<evidence type="ECO:0000256" key="2">
    <source>
        <dbReference type="ARBA" id="ARBA00022527"/>
    </source>
</evidence>
<feature type="domain" description="PI3K/PI4K catalytic" evidence="5">
    <location>
        <begin position="1"/>
        <end position="289"/>
    </location>
</feature>
<dbReference type="FunFam" id="1.10.1070.11:FF:000021">
    <property type="entry name" value="Serine/threonine-protein kinase ATR, putative"/>
    <property type="match status" value="1"/>
</dbReference>
<evidence type="ECO:0000259" key="5">
    <source>
        <dbReference type="PROSITE" id="PS50290"/>
    </source>
</evidence>
<reference evidence="7 8" key="1">
    <citation type="journal article" date="2013" name="Genome Biol.">
        <title>Genome of Acanthamoeba castellanii highlights extensive lateral gene transfer and early evolution of tyrosine kinase signaling.</title>
        <authorList>
            <person name="Clarke M."/>
            <person name="Lohan A.J."/>
            <person name="Liu B."/>
            <person name="Lagkouvardos I."/>
            <person name="Roy S."/>
            <person name="Zafar N."/>
            <person name="Bertelli C."/>
            <person name="Schilde C."/>
            <person name="Kianianmomeni A."/>
            <person name="Burglin T.R."/>
            <person name="Frech C."/>
            <person name="Turcotte B."/>
            <person name="Kopec K.O."/>
            <person name="Synnott J.M."/>
            <person name="Choo C."/>
            <person name="Paponov I."/>
            <person name="Finkler A."/>
            <person name="Soon Heng Tan C."/>
            <person name="Hutchins A.P."/>
            <person name="Weinmeier T."/>
            <person name="Rattei T."/>
            <person name="Chu J.S."/>
            <person name="Gimenez G."/>
            <person name="Irimia M."/>
            <person name="Rigden D.J."/>
            <person name="Fitzpatrick D.A."/>
            <person name="Lorenzo-Morales J."/>
            <person name="Bateman A."/>
            <person name="Chiu C.H."/>
            <person name="Tang P."/>
            <person name="Hegemann P."/>
            <person name="Fromm H."/>
            <person name="Raoult D."/>
            <person name="Greub G."/>
            <person name="Miranda-Saavedra D."/>
            <person name="Chen N."/>
            <person name="Nash P."/>
            <person name="Ginger M.L."/>
            <person name="Horn M."/>
            <person name="Schaap P."/>
            <person name="Caler L."/>
            <person name="Loftus B."/>
        </authorList>
    </citation>
    <scope>NUCLEOTIDE SEQUENCE [LARGE SCALE GENOMIC DNA]</scope>
    <source>
        <strain evidence="7 8">Neff</strain>
    </source>
</reference>
<dbReference type="InterPro" id="IPR036940">
    <property type="entry name" value="PI3/4_kinase_cat_sf"/>
</dbReference>
<dbReference type="PROSITE" id="PS50290">
    <property type="entry name" value="PI3_4_KINASE_3"/>
    <property type="match status" value="1"/>
</dbReference>
<dbReference type="PANTHER" id="PTHR11139:SF69">
    <property type="entry name" value="SERINE_THREONINE-PROTEIN KINASE ATR"/>
    <property type="match status" value="1"/>
</dbReference>
<evidence type="ECO:0000256" key="4">
    <source>
        <dbReference type="ARBA" id="ARBA00023242"/>
    </source>
</evidence>
<dbReference type="SMART" id="SM00146">
    <property type="entry name" value="PI3Kc"/>
    <property type="match status" value="1"/>
</dbReference>
<dbReference type="InterPro" id="IPR000403">
    <property type="entry name" value="PI3/4_kinase_cat_dom"/>
</dbReference>
<gene>
    <name evidence="7" type="ORF">ACA1_004200</name>
</gene>
<dbReference type="InterPro" id="IPR050517">
    <property type="entry name" value="DDR_Repair_Kinase"/>
</dbReference>
<dbReference type="GO" id="GO:0004674">
    <property type="term" value="F:protein serine/threonine kinase activity"/>
    <property type="evidence" value="ECO:0007669"/>
    <property type="project" value="UniProtKB-KW"/>
</dbReference>
<dbReference type="Proteomes" id="UP000011083">
    <property type="component" value="Unassembled WGS sequence"/>
</dbReference>
<keyword evidence="2" id="KW-0723">Serine/threonine-protein kinase</keyword>
<evidence type="ECO:0000313" key="8">
    <source>
        <dbReference type="Proteomes" id="UP000011083"/>
    </source>
</evidence>
<dbReference type="KEGG" id="acan:ACA1_004200"/>